<gene>
    <name evidence="2" type="ORF">RYX45_17230</name>
</gene>
<dbReference type="EMBL" id="JAWJAY010000006">
    <property type="protein sequence ID" value="MDV2886940.1"/>
    <property type="molecule type" value="Genomic_DNA"/>
</dbReference>
<dbReference type="AlphaFoldDB" id="A0AAJ2NQT1"/>
<dbReference type="Proteomes" id="UP001285636">
    <property type="component" value="Unassembled WGS sequence"/>
</dbReference>
<name>A0AAJ2NQT1_ALKPS</name>
<organism evidence="2 3">
    <name type="scientific">Alkalihalophilus pseudofirmus</name>
    <name type="common">Bacillus pseudofirmus</name>
    <dbReference type="NCBI Taxonomy" id="79885"/>
    <lineage>
        <taxon>Bacteria</taxon>
        <taxon>Bacillati</taxon>
        <taxon>Bacillota</taxon>
        <taxon>Bacilli</taxon>
        <taxon>Bacillales</taxon>
        <taxon>Bacillaceae</taxon>
        <taxon>Alkalihalophilus</taxon>
    </lineage>
</organism>
<keyword evidence="1" id="KW-0812">Transmembrane</keyword>
<feature type="transmembrane region" description="Helical" evidence="1">
    <location>
        <begin position="68"/>
        <end position="88"/>
    </location>
</feature>
<dbReference type="Gene3D" id="1.20.210.10">
    <property type="entry name" value="Cytochrome c oxidase-like, subunit I domain"/>
    <property type="match status" value="1"/>
</dbReference>
<keyword evidence="1" id="KW-1133">Transmembrane helix</keyword>
<comment type="caution">
    <text evidence="2">The sequence shown here is derived from an EMBL/GenBank/DDBJ whole genome shotgun (WGS) entry which is preliminary data.</text>
</comment>
<reference evidence="2" key="1">
    <citation type="submission" date="2023-10" db="EMBL/GenBank/DDBJ databases">
        <title>Screening of Alkalihalophilus pseudofirmusBZ-TG-HK211 and Its Alleviation of Salt Stress on Rapeseed Growth.</title>
        <authorList>
            <person name="Zhao B."/>
            <person name="Guo T."/>
        </authorList>
    </citation>
    <scope>NUCLEOTIDE SEQUENCE</scope>
    <source>
        <strain evidence="2">BZ-TG-HK211</strain>
    </source>
</reference>
<feature type="transmembrane region" description="Helical" evidence="1">
    <location>
        <begin position="36"/>
        <end position="56"/>
    </location>
</feature>
<evidence type="ECO:0000313" key="3">
    <source>
        <dbReference type="Proteomes" id="UP001285636"/>
    </source>
</evidence>
<sequence length="121" mass="13488">MGVRFIKISVVYFVIGTLLGMYMSMTYNFQFTGTHAHVNLLGWTSMTLAGILYVMYPKAGKSMLGKIHFWLHNIGLPIMMVCLFLTVLTGNQTFASFIGVGGVMVVIAVILFAINIFRNVR</sequence>
<proteinExistence type="predicted"/>
<feature type="transmembrane region" description="Helical" evidence="1">
    <location>
        <begin position="5"/>
        <end position="24"/>
    </location>
</feature>
<feature type="transmembrane region" description="Helical" evidence="1">
    <location>
        <begin position="94"/>
        <end position="117"/>
    </location>
</feature>
<dbReference type="RefSeq" id="WP_289235404.1">
    <property type="nucleotide sequence ID" value="NZ_CP117835.1"/>
</dbReference>
<dbReference type="SUPFAM" id="SSF81442">
    <property type="entry name" value="Cytochrome c oxidase subunit I-like"/>
    <property type="match status" value="1"/>
</dbReference>
<evidence type="ECO:0000256" key="1">
    <source>
        <dbReference type="SAM" id="Phobius"/>
    </source>
</evidence>
<keyword evidence="1" id="KW-0472">Membrane</keyword>
<dbReference type="InterPro" id="IPR036927">
    <property type="entry name" value="Cyt_c_oxase-like_su1_sf"/>
</dbReference>
<evidence type="ECO:0000313" key="2">
    <source>
        <dbReference type="EMBL" id="MDV2886940.1"/>
    </source>
</evidence>
<protein>
    <submittedName>
        <fullName evidence="2">Cytochrome-c oxidase</fullName>
    </submittedName>
</protein>
<accession>A0AAJ2NQT1</accession>